<protein>
    <submittedName>
        <fullName evidence="5">Transcriptional regulator, AraC family</fullName>
    </submittedName>
</protein>
<dbReference type="PANTHER" id="PTHR46796:SF13">
    <property type="entry name" value="HTH-TYPE TRANSCRIPTIONAL ACTIVATOR RHAS"/>
    <property type="match status" value="1"/>
</dbReference>
<dbReference type="PROSITE" id="PS01124">
    <property type="entry name" value="HTH_ARAC_FAMILY_2"/>
    <property type="match status" value="1"/>
</dbReference>
<accession>A0A1W2CUP3</accession>
<name>A0A1W2CUP3_9SPHI</name>
<evidence type="ECO:0000256" key="2">
    <source>
        <dbReference type="ARBA" id="ARBA00023125"/>
    </source>
</evidence>
<evidence type="ECO:0000259" key="4">
    <source>
        <dbReference type="PROSITE" id="PS01124"/>
    </source>
</evidence>
<dbReference type="InterPro" id="IPR018060">
    <property type="entry name" value="HTH_AraC"/>
</dbReference>
<evidence type="ECO:0000313" key="5">
    <source>
        <dbReference type="EMBL" id="SMC88953.1"/>
    </source>
</evidence>
<proteinExistence type="predicted"/>
<dbReference type="InterPro" id="IPR050204">
    <property type="entry name" value="AraC_XylS_family_regulators"/>
</dbReference>
<dbReference type="GO" id="GO:0043565">
    <property type="term" value="F:sequence-specific DNA binding"/>
    <property type="evidence" value="ECO:0007669"/>
    <property type="project" value="InterPro"/>
</dbReference>
<dbReference type="AlphaFoldDB" id="A0A1W2CUP3"/>
<dbReference type="PANTHER" id="PTHR46796">
    <property type="entry name" value="HTH-TYPE TRANSCRIPTIONAL ACTIVATOR RHAS-RELATED"/>
    <property type="match status" value="1"/>
</dbReference>
<dbReference type="SMART" id="SM00342">
    <property type="entry name" value="HTH_ARAC"/>
    <property type="match status" value="1"/>
</dbReference>
<dbReference type="EMBL" id="FWXT01000002">
    <property type="protein sequence ID" value="SMC88953.1"/>
    <property type="molecule type" value="Genomic_DNA"/>
</dbReference>
<keyword evidence="2" id="KW-0238">DNA-binding</keyword>
<evidence type="ECO:0000256" key="3">
    <source>
        <dbReference type="ARBA" id="ARBA00023163"/>
    </source>
</evidence>
<dbReference type="RefSeq" id="WP_084240055.1">
    <property type="nucleotide sequence ID" value="NZ_FWXT01000002.1"/>
</dbReference>
<evidence type="ECO:0000313" key="6">
    <source>
        <dbReference type="Proteomes" id="UP000192756"/>
    </source>
</evidence>
<keyword evidence="3" id="KW-0804">Transcription</keyword>
<dbReference type="Gene3D" id="1.10.10.60">
    <property type="entry name" value="Homeodomain-like"/>
    <property type="match status" value="1"/>
</dbReference>
<dbReference type="GO" id="GO:0003700">
    <property type="term" value="F:DNA-binding transcription factor activity"/>
    <property type="evidence" value="ECO:0007669"/>
    <property type="project" value="InterPro"/>
</dbReference>
<dbReference type="STRING" id="151894.SAMN04488524_3263"/>
<keyword evidence="6" id="KW-1185">Reference proteome</keyword>
<sequence length="254" mass="28698">MRFEVYLPCRELLPYVKQLVISENENAATYTVLPDTALVIGFQYSGRLAYLNHGLKNPLSTAGVTGLRDTYRVFQNTAGVGSVLVVFRENGAARFLSTPLHELFGESLSLEHFFARQSLLELEENLVNCDSDIARIRLVENFLIAHLNERPADLLVVKALQYIHESKGTIRIAKLAAMLHTSASPLEKRFRLEVGASPKKFATIVRARYVLAAMEHGNQGYAEYLLAFYDQAHFIKDFKKFASVTPEQYLKQLK</sequence>
<dbReference type="Pfam" id="PF12833">
    <property type="entry name" value="HTH_18"/>
    <property type="match status" value="1"/>
</dbReference>
<feature type="domain" description="HTH araC/xylS-type" evidence="4">
    <location>
        <begin position="157"/>
        <end position="252"/>
    </location>
</feature>
<dbReference type="Proteomes" id="UP000192756">
    <property type="component" value="Unassembled WGS sequence"/>
</dbReference>
<dbReference type="Pfam" id="PF20240">
    <property type="entry name" value="DUF6597"/>
    <property type="match status" value="1"/>
</dbReference>
<dbReference type="OrthoDB" id="323290at2"/>
<gene>
    <name evidence="5" type="ORF">SAMN04488524_3263</name>
</gene>
<organism evidence="5 6">
    <name type="scientific">Pedobacter africanus</name>
    <dbReference type="NCBI Taxonomy" id="151894"/>
    <lineage>
        <taxon>Bacteria</taxon>
        <taxon>Pseudomonadati</taxon>
        <taxon>Bacteroidota</taxon>
        <taxon>Sphingobacteriia</taxon>
        <taxon>Sphingobacteriales</taxon>
        <taxon>Sphingobacteriaceae</taxon>
        <taxon>Pedobacter</taxon>
    </lineage>
</organism>
<dbReference type="InterPro" id="IPR046532">
    <property type="entry name" value="DUF6597"/>
</dbReference>
<reference evidence="6" key="1">
    <citation type="submission" date="2017-04" db="EMBL/GenBank/DDBJ databases">
        <authorList>
            <person name="Varghese N."/>
            <person name="Submissions S."/>
        </authorList>
    </citation>
    <scope>NUCLEOTIDE SEQUENCE [LARGE SCALE GENOMIC DNA]</scope>
    <source>
        <strain evidence="6">DSM 12126</strain>
    </source>
</reference>
<keyword evidence="1" id="KW-0805">Transcription regulation</keyword>
<evidence type="ECO:0000256" key="1">
    <source>
        <dbReference type="ARBA" id="ARBA00023015"/>
    </source>
</evidence>